<reference evidence="3 4" key="1">
    <citation type="journal article" date="2014" name="FEMS Microbiol. Ecol.">
        <title>Sphaerotilus natans encrusted with nanoball-shaped Fe(III) oxide minerals formed by nitrate-reducing mixotrophic Fe(II) oxidation.</title>
        <authorList>
            <person name="Park S."/>
            <person name="Kim D.H."/>
            <person name="Lee J.H."/>
            <person name="Hur H.G."/>
        </authorList>
    </citation>
    <scope>NUCLEOTIDE SEQUENCE [LARGE SCALE GENOMIC DNA]</scope>
    <source>
        <strain evidence="3 4">DSM 6575</strain>
    </source>
</reference>
<keyword evidence="2" id="KW-0812">Transmembrane</keyword>
<keyword evidence="1" id="KW-0175">Coiled coil</keyword>
<feature type="transmembrane region" description="Helical" evidence="2">
    <location>
        <begin position="288"/>
        <end position="305"/>
    </location>
</feature>
<dbReference type="PANTHER" id="PTHR13325:SF3">
    <property type="entry name" value="MEMBRANE-BOUND TRANSCRIPTION FACTOR SITE-2 PROTEASE"/>
    <property type="match status" value="1"/>
</dbReference>
<evidence type="ECO:0000313" key="4">
    <source>
        <dbReference type="Proteomes" id="UP000026714"/>
    </source>
</evidence>
<keyword evidence="4" id="KW-1185">Reference proteome</keyword>
<feature type="transmembrane region" description="Helical" evidence="2">
    <location>
        <begin position="189"/>
        <end position="206"/>
    </location>
</feature>
<accession>A0A059KG18</accession>
<sequence>MQAPVMIDSPLWHRVADLVPRLRPTVRVRHRGEGEAARHLLADTLTGRHHLLDEAAWALVGRFDGRRSIGELWQWLGENGRQPPTQHEIVEWLSRLDAAGLLQCDRLPDLAGLLRGQERQERRQRQARINPLSWRLPLGDPGRWLVRLDPLGRLLAHPLLLLASLLLVLLGAAQALLEGPALLADVRQRLASPVFLASVWTVYPLMKALHELGHAMAVRHFGAEVRHVGIAVIYLLPAPYVDASAASGLARRRERAAVALAGIAIELVLAACGVLAWSVLQPGPVRDLALTLALVGAGSTLLANANPLVRMDGYHVLADLLDLPNLASRSRSVWLEALRSALLRQPRPSRARPGRAQRLALALHAPLAWLFGVGVAVSVVLWLAQVSAMLALLVAALSGWTLLLRPLLQLMRWLAGAPELGGHRLRTMLRVLVPGATLLAALLWLPLPHATVAEAVAWMPEEALVRAPADGEIVAVQAADRQRVEVGAPLLRLHSPALHVERAEVQAQRIALEIEALQQQIRHPAGAARAEARAQALLRQEDELSRRLAQLDGASRRAGQLRWIAPERLVAGRIVSRGEVLGHVLAGDRLIARVAVPGDRVADLMRGVQAVEVLALEAPARPQAGRWDGVLPQTALRLPVRALGSGGGGVIEVDPADPEGLRTLAPVAVIDVEVPALAADRLGGRLKVRFDHGPRPLGGRLLEALQRLVLGRFGEAVDVPAGG</sequence>
<comment type="caution">
    <text evidence="3">The sequence shown here is derived from an EMBL/GenBank/DDBJ whole genome shotgun (WGS) entry which is preliminary data.</text>
</comment>
<feature type="transmembrane region" description="Helical" evidence="2">
    <location>
        <begin position="359"/>
        <end position="383"/>
    </location>
</feature>
<dbReference type="STRING" id="34103.SAMN05421778_1054"/>
<proteinExistence type="predicted"/>
<evidence type="ECO:0000256" key="1">
    <source>
        <dbReference type="SAM" id="Coils"/>
    </source>
</evidence>
<dbReference type="Gene3D" id="1.10.10.1150">
    <property type="entry name" value="Coenzyme PQQ synthesis protein D (PqqD)"/>
    <property type="match status" value="1"/>
</dbReference>
<dbReference type="GO" id="GO:0016020">
    <property type="term" value="C:membrane"/>
    <property type="evidence" value="ECO:0007669"/>
    <property type="project" value="InterPro"/>
</dbReference>
<name>A0A059KG18_9BURK</name>
<dbReference type="RefSeq" id="WP_037485886.1">
    <property type="nucleotide sequence ID" value="NZ_AZRA01000143.1"/>
</dbReference>
<keyword evidence="2" id="KW-0472">Membrane</keyword>
<evidence type="ECO:0008006" key="5">
    <source>
        <dbReference type="Google" id="ProtNLM"/>
    </source>
</evidence>
<dbReference type="eggNOG" id="COG1994">
    <property type="taxonomic scope" value="Bacteria"/>
</dbReference>
<feature type="transmembrane region" description="Helical" evidence="2">
    <location>
        <begin position="256"/>
        <end position="276"/>
    </location>
</feature>
<dbReference type="InterPro" id="IPR041881">
    <property type="entry name" value="PqqD_sf"/>
</dbReference>
<dbReference type="PATRIC" id="fig|1286631.3.peg.3882"/>
<dbReference type="InterPro" id="IPR001193">
    <property type="entry name" value="MBTPS2"/>
</dbReference>
<dbReference type="PANTHER" id="PTHR13325">
    <property type="entry name" value="PROTEASE M50 MEMBRANE-BOUND TRANSCRIPTION FACTOR SITE 2 PROTEASE"/>
    <property type="match status" value="1"/>
</dbReference>
<gene>
    <name evidence="3" type="ORF">X805_39910</name>
</gene>
<organism evidence="3 4">
    <name type="scientific">Sphaerotilus natans subsp. natans DSM 6575</name>
    <dbReference type="NCBI Taxonomy" id="1286631"/>
    <lineage>
        <taxon>Bacteria</taxon>
        <taxon>Pseudomonadati</taxon>
        <taxon>Pseudomonadota</taxon>
        <taxon>Betaproteobacteria</taxon>
        <taxon>Burkholderiales</taxon>
        <taxon>Sphaerotilaceae</taxon>
        <taxon>Sphaerotilus</taxon>
    </lineage>
</organism>
<dbReference type="GO" id="GO:0005737">
    <property type="term" value="C:cytoplasm"/>
    <property type="evidence" value="ECO:0007669"/>
    <property type="project" value="TreeGrafter"/>
</dbReference>
<dbReference type="GO" id="GO:0004222">
    <property type="term" value="F:metalloendopeptidase activity"/>
    <property type="evidence" value="ECO:0007669"/>
    <property type="project" value="InterPro"/>
</dbReference>
<dbReference type="AlphaFoldDB" id="A0A059KG18"/>
<feature type="transmembrane region" description="Helical" evidence="2">
    <location>
        <begin position="154"/>
        <end position="177"/>
    </location>
</feature>
<evidence type="ECO:0000256" key="2">
    <source>
        <dbReference type="SAM" id="Phobius"/>
    </source>
</evidence>
<protein>
    <recommendedName>
        <fullName evidence="5">Peptidase M50</fullName>
    </recommendedName>
</protein>
<keyword evidence="2" id="KW-1133">Transmembrane helix</keyword>
<feature type="transmembrane region" description="Helical" evidence="2">
    <location>
        <begin position="429"/>
        <end position="447"/>
    </location>
</feature>
<dbReference type="GO" id="GO:0031293">
    <property type="term" value="P:membrane protein intracellular domain proteolysis"/>
    <property type="evidence" value="ECO:0007669"/>
    <property type="project" value="TreeGrafter"/>
</dbReference>
<dbReference type="EMBL" id="AZRA01000143">
    <property type="protein sequence ID" value="KDB50417.1"/>
    <property type="molecule type" value="Genomic_DNA"/>
</dbReference>
<dbReference type="Proteomes" id="UP000026714">
    <property type="component" value="Unassembled WGS sequence"/>
</dbReference>
<feature type="transmembrane region" description="Helical" evidence="2">
    <location>
        <begin position="389"/>
        <end position="408"/>
    </location>
</feature>
<evidence type="ECO:0000313" key="3">
    <source>
        <dbReference type="EMBL" id="KDB50417.1"/>
    </source>
</evidence>
<feature type="coiled-coil region" evidence="1">
    <location>
        <begin position="500"/>
        <end position="554"/>
    </location>
</feature>